<gene>
    <name evidence="1" type="ORF">GW590_11540</name>
</gene>
<sequence>MDVSSAKVEKIIVHNVGNKIREEGIKFSTSEALANKDLSELLLKHYLLPLSKADSCFEFFHESDINLNEIHNFSTKIFKNSNNFQEQSINIAKHLYSSSTHPNISGGDFIIILFSEIKIDDKSCYGIAALKIENKDDYLDIENNKGVLQPYEKTGISLTKIQKGALILSNVDIVYAIDNLGQKTKFWLDSFLKVIPLKTHSSCVKASGEILKSISSKINETSSSIALNDEIDSKIKSSDKVSIKDIKNIARNHLNSEDMDSVFSSISERYGFDLSDDIEIESKALQPYANKISKKTKIDDGISLLITSKTHHVEKISVTRTDEKLQALIEINIKE</sequence>
<accession>A0A848MJQ8</accession>
<dbReference type="RefSeq" id="WP_169403197.1">
    <property type="nucleotide sequence ID" value="NZ_JAADJU010000005.1"/>
</dbReference>
<evidence type="ECO:0000313" key="1">
    <source>
        <dbReference type="EMBL" id="NMP27493.1"/>
    </source>
</evidence>
<keyword evidence="2" id="KW-1185">Reference proteome</keyword>
<dbReference type="EMBL" id="JAADJU010000005">
    <property type="protein sequence ID" value="NMP27493.1"/>
    <property type="molecule type" value="Genomic_DNA"/>
</dbReference>
<dbReference type="Proteomes" id="UP000585363">
    <property type="component" value="Unassembled WGS sequence"/>
</dbReference>
<comment type="caution">
    <text evidence="1">The sequence shown here is derived from an EMBL/GenBank/DDBJ whole genome shotgun (WGS) entry which is preliminary data.</text>
</comment>
<dbReference type="AlphaFoldDB" id="A0A848MJQ8"/>
<protein>
    <submittedName>
        <fullName evidence="1">Nucleoid-associated protein</fullName>
    </submittedName>
</protein>
<evidence type="ECO:0000313" key="2">
    <source>
        <dbReference type="Proteomes" id="UP000585363"/>
    </source>
</evidence>
<reference evidence="1 2" key="1">
    <citation type="submission" date="2020-01" db="EMBL/GenBank/DDBJ databases">
        <authorList>
            <person name="Lee S.D."/>
        </authorList>
    </citation>
    <scope>NUCLEOTIDE SEQUENCE [LARGE SCALE GENOMIC DNA]</scope>
    <source>
        <strain evidence="1 2">SAP-1</strain>
    </source>
</reference>
<proteinExistence type="predicted"/>
<reference evidence="1 2" key="2">
    <citation type="submission" date="2020-06" db="EMBL/GenBank/DDBJ databases">
        <title>Polyphasic characterization of a Rahnella strain isolated from tree sap.</title>
        <authorList>
            <person name="Kim I.S."/>
        </authorList>
    </citation>
    <scope>NUCLEOTIDE SEQUENCE [LARGE SCALE GENOMIC DNA]</scope>
    <source>
        <strain evidence="1 2">SAP-1</strain>
    </source>
</reference>
<organism evidence="1 2">
    <name type="scientific">Rouxiella aceris</name>
    <dbReference type="NCBI Taxonomy" id="2703884"/>
    <lineage>
        <taxon>Bacteria</taxon>
        <taxon>Pseudomonadati</taxon>
        <taxon>Pseudomonadota</taxon>
        <taxon>Gammaproteobacteria</taxon>
        <taxon>Enterobacterales</taxon>
        <taxon>Yersiniaceae</taxon>
        <taxon>Rouxiella</taxon>
    </lineage>
</organism>
<name>A0A848MJQ8_9GAMM</name>